<dbReference type="GO" id="GO:0008408">
    <property type="term" value="F:3'-5' exonuclease activity"/>
    <property type="evidence" value="ECO:0007669"/>
    <property type="project" value="InterPro"/>
</dbReference>
<feature type="compositionally biased region" description="Basic and acidic residues" evidence="1">
    <location>
        <begin position="91"/>
        <end position="111"/>
    </location>
</feature>
<feature type="region of interest" description="Disordered" evidence="1">
    <location>
        <begin position="41"/>
        <end position="111"/>
    </location>
</feature>
<dbReference type="Pfam" id="PF10283">
    <property type="entry name" value="zf-CCHH"/>
    <property type="match status" value="2"/>
</dbReference>
<feature type="compositionally biased region" description="Acidic residues" evidence="1">
    <location>
        <begin position="440"/>
        <end position="451"/>
    </location>
</feature>
<feature type="compositionally biased region" description="Polar residues" evidence="1">
    <location>
        <begin position="300"/>
        <end position="316"/>
    </location>
</feature>
<evidence type="ECO:0000259" key="2">
    <source>
        <dbReference type="Pfam" id="PF10283"/>
    </source>
</evidence>
<dbReference type="EMBL" id="JAHLQT010040257">
    <property type="protein sequence ID" value="KAG7155909.1"/>
    <property type="molecule type" value="Genomic_DNA"/>
</dbReference>
<name>A0A8J5JFU8_HOMAM</name>
<feature type="compositionally biased region" description="Polar residues" evidence="1">
    <location>
        <begin position="78"/>
        <end position="89"/>
    </location>
</feature>
<gene>
    <name evidence="3" type="primary">APLF-L</name>
    <name evidence="3" type="ORF">Hamer_G012046</name>
</gene>
<feature type="compositionally biased region" description="Basic residues" evidence="1">
    <location>
        <begin position="422"/>
        <end position="432"/>
    </location>
</feature>
<sequence>MLTWTGMMMGFSLLRINIPSATLKGNEKKEAEILHNEEISCKEPTQTGKKMKKDNDSTADKNVKNNMYQSRERDVDSDSVQNSGTQGVPSEQEKTENSHNNLDPKEEDTSLKMKKPVTENIAQDHPSCNEGEVAYSKEIEAAVSTRKRDLPTWMVNCDVSKDKGCPREDTYLLTRGGRQKTCSTPSRRKRADDSNLSVASQTNKNTTHINHLSTSPATRGSSKLNDVEGTTKNKNFETNCVTPKKKKNKLSQGKGVGSPKKAVSPRKLGTRIHHDISEESNDDLPITVTTVREKKKNSPDKTNQIPAKNHSSNSPSKAHDVSEDEEDNLIDESTNSSFSAEANSSAPPTTSTVAETAVPKRKKAPRKSCQYGGKCYRKNQKHREDFAHEGDSDYNKNLSDPEDSDDELPQCEFGVNCYRRNSRHRRDFRHTRQQQYEGGSESDDYDYDDPFLNEGSSDDYAPTDSGSDSAMEAEQGEEEDTTRMLKEAKKFVRKK</sequence>
<dbReference type="PANTHER" id="PTHR21315">
    <property type="entry name" value="APRATAXIN AND PNK-LIKE FACTOR-RELATED"/>
    <property type="match status" value="1"/>
</dbReference>
<proteinExistence type="predicted"/>
<feature type="domain" description="PBZ-type" evidence="2">
    <location>
        <begin position="366"/>
        <end position="390"/>
    </location>
</feature>
<dbReference type="AlphaFoldDB" id="A0A8J5JFU8"/>
<dbReference type="InterPro" id="IPR019406">
    <property type="entry name" value="APLF_PBZ"/>
</dbReference>
<protein>
    <submittedName>
        <fullName evidence="3">Aprataxin and PNK-like factor-like</fullName>
    </submittedName>
</protein>
<feature type="compositionally biased region" description="Acidic residues" evidence="1">
    <location>
        <begin position="400"/>
        <end position="409"/>
    </location>
</feature>
<feature type="compositionally biased region" description="Basic and acidic residues" evidence="1">
    <location>
        <begin position="481"/>
        <end position="495"/>
    </location>
</feature>
<feature type="compositionally biased region" description="Basic and acidic residues" evidence="1">
    <location>
        <begin position="53"/>
        <end position="63"/>
    </location>
</feature>
<keyword evidence="4" id="KW-1185">Reference proteome</keyword>
<dbReference type="GO" id="GO:0006302">
    <property type="term" value="P:double-strand break repair"/>
    <property type="evidence" value="ECO:0007669"/>
    <property type="project" value="InterPro"/>
</dbReference>
<dbReference type="Proteomes" id="UP000747542">
    <property type="component" value="Unassembled WGS sequence"/>
</dbReference>
<evidence type="ECO:0000256" key="1">
    <source>
        <dbReference type="SAM" id="MobiDB-lite"/>
    </source>
</evidence>
<feature type="compositionally biased region" description="Basic and acidic residues" evidence="1">
    <location>
        <begin position="382"/>
        <end position="394"/>
    </location>
</feature>
<feature type="domain" description="PBZ-type" evidence="2">
    <location>
        <begin position="409"/>
        <end position="431"/>
    </location>
</feature>
<dbReference type="GO" id="GO:0003906">
    <property type="term" value="F:DNA-(apurinic or apyrimidinic site) endonuclease activity"/>
    <property type="evidence" value="ECO:0007669"/>
    <property type="project" value="InterPro"/>
</dbReference>
<dbReference type="GO" id="GO:0035861">
    <property type="term" value="C:site of double-strand break"/>
    <property type="evidence" value="ECO:0007669"/>
    <property type="project" value="TreeGrafter"/>
</dbReference>
<feature type="region of interest" description="Disordered" evidence="1">
    <location>
        <begin position="177"/>
        <end position="410"/>
    </location>
</feature>
<organism evidence="3 4">
    <name type="scientific">Homarus americanus</name>
    <name type="common">American lobster</name>
    <dbReference type="NCBI Taxonomy" id="6706"/>
    <lineage>
        <taxon>Eukaryota</taxon>
        <taxon>Metazoa</taxon>
        <taxon>Ecdysozoa</taxon>
        <taxon>Arthropoda</taxon>
        <taxon>Crustacea</taxon>
        <taxon>Multicrustacea</taxon>
        <taxon>Malacostraca</taxon>
        <taxon>Eumalacostraca</taxon>
        <taxon>Eucarida</taxon>
        <taxon>Decapoda</taxon>
        <taxon>Pleocyemata</taxon>
        <taxon>Astacidea</taxon>
        <taxon>Nephropoidea</taxon>
        <taxon>Nephropidae</taxon>
        <taxon>Homarus</taxon>
    </lineage>
</organism>
<comment type="caution">
    <text evidence="3">The sequence shown here is derived from an EMBL/GenBank/DDBJ whole genome shotgun (WGS) entry which is preliminary data.</text>
</comment>
<dbReference type="GO" id="GO:0005634">
    <property type="term" value="C:nucleus"/>
    <property type="evidence" value="ECO:0007669"/>
    <property type="project" value="TreeGrafter"/>
</dbReference>
<reference evidence="3" key="1">
    <citation type="journal article" date="2021" name="Sci. Adv.">
        <title>The American lobster genome reveals insights on longevity, neural, and immune adaptations.</title>
        <authorList>
            <person name="Polinski J.M."/>
            <person name="Zimin A.V."/>
            <person name="Clark K.F."/>
            <person name="Kohn A.B."/>
            <person name="Sadowski N."/>
            <person name="Timp W."/>
            <person name="Ptitsyn A."/>
            <person name="Khanna P."/>
            <person name="Romanova D.Y."/>
            <person name="Williams P."/>
            <person name="Greenwood S.J."/>
            <person name="Moroz L.L."/>
            <person name="Walt D.R."/>
            <person name="Bodnar A.G."/>
        </authorList>
    </citation>
    <scope>NUCLEOTIDE SEQUENCE</scope>
    <source>
        <strain evidence="3">GMGI-L3</strain>
    </source>
</reference>
<dbReference type="PANTHER" id="PTHR21315:SF2">
    <property type="entry name" value="APRATAXIN AND PNK-LIKE FACTOR"/>
    <property type="match status" value="1"/>
</dbReference>
<feature type="region of interest" description="Disordered" evidence="1">
    <location>
        <begin position="422"/>
        <end position="495"/>
    </location>
</feature>
<dbReference type="InterPro" id="IPR039253">
    <property type="entry name" value="APLF"/>
</dbReference>
<feature type="compositionally biased region" description="Low complexity" evidence="1">
    <location>
        <begin position="332"/>
        <end position="346"/>
    </location>
</feature>
<feature type="compositionally biased region" description="Polar residues" evidence="1">
    <location>
        <begin position="194"/>
        <end position="224"/>
    </location>
</feature>
<accession>A0A8J5JFU8</accession>
<evidence type="ECO:0000313" key="4">
    <source>
        <dbReference type="Proteomes" id="UP000747542"/>
    </source>
</evidence>
<feature type="compositionally biased region" description="Basic and acidic residues" evidence="1">
    <location>
        <begin position="225"/>
        <end position="235"/>
    </location>
</feature>
<evidence type="ECO:0000313" key="3">
    <source>
        <dbReference type="EMBL" id="KAG7155909.1"/>
    </source>
</evidence>